<gene>
    <name evidence="7" type="ORF">DAPPUDRAFT_232717</name>
</gene>
<comment type="subcellular location">
    <subcellularLocation>
        <location evidence="1">Membrane</location>
        <topology evidence="1">Multi-pass membrane protein</topology>
    </subcellularLocation>
</comment>
<dbReference type="eggNOG" id="KOG3882">
    <property type="taxonomic scope" value="Eukaryota"/>
</dbReference>
<accession>E9FRH3</accession>
<dbReference type="PhylomeDB" id="E9FRH3"/>
<feature type="transmembrane region" description="Helical" evidence="6">
    <location>
        <begin position="69"/>
        <end position="92"/>
    </location>
</feature>
<dbReference type="FunCoup" id="E9FRH3">
    <property type="interactions" value="58"/>
</dbReference>
<keyword evidence="3 6" id="KW-0812">Transmembrane</keyword>
<dbReference type="STRING" id="6669.E9FRH3"/>
<dbReference type="PANTHER" id="PTHR19282">
    <property type="entry name" value="TETRASPANIN"/>
    <property type="match status" value="1"/>
</dbReference>
<evidence type="ECO:0000256" key="4">
    <source>
        <dbReference type="ARBA" id="ARBA00022989"/>
    </source>
</evidence>
<dbReference type="PIRSF" id="PIRSF002419">
    <property type="entry name" value="Tetraspanin"/>
    <property type="match status" value="1"/>
</dbReference>
<dbReference type="Proteomes" id="UP000000305">
    <property type="component" value="Unassembled WGS sequence"/>
</dbReference>
<evidence type="ECO:0000256" key="1">
    <source>
        <dbReference type="ARBA" id="ARBA00004141"/>
    </source>
</evidence>
<proteinExistence type="inferred from homology"/>
<evidence type="ECO:0000256" key="2">
    <source>
        <dbReference type="ARBA" id="ARBA00006840"/>
    </source>
</evidence>
<evidence type="ECO:0000256" key="6">
    <source>
        <dbReference type="SAM" id="Phobius"/>
    </source>
</evidence>
<evidence type="ECO:0000256" key="3">
    <source>
        <dbReference type="ARBA" id="ARBA00022692"/>
    </source>
</evidence>
<dbReference type="InterPro" id="IPR018499">
    <property type="entry name" value="Tetraspanin/Peripherin"/>
</dbReference>
<comment type="similarity">
    <text evidence="2">Belongs to the tetraspanin (TM4SF) family.</text>
</comment>
<evidence type="ECO:0000256" key="5">
    <source>
        <dbReference type="ARBA" id="ARBA00023136"/>
    </source>
</evidence>
<dbReference type="EMBL" id="GL732523">
    <property type="protein sequence ID" value="EFX90198.1"/>
    <property type="molecule type" value="Genomic_DNA"/>
</dbReference>
<keyword evidence="5 6" id="KW-0472">Membrane</keyword>
<dbReference type="PANTHER" id="PTHR19282:SF527">
    <property type="entry name" value="TETRASPANIN"/>
    <property type="match status" value="1"/>
</dbReference>
<dbReference type="CDD" id="cd03127">
    <property type="entry name" value="tetraspanin_LEL"/>
    <property type="match status" value="1"/>
</dbReference>
<protein>
    <recommendedName>
        <fullName evidence="9">Tetraspanin</fullName>
    </recommendedName>
</protein>
<dbReference type="InterPro" id="IPR000301">
    <property type="entry name" value="Tetraspanin_animals"/>
</dbReference>
<dbReference type="InParanoid" id="E9FRH3"/>
<dbReference type="HOGENOM" id="CLU_055524_4_2_1"/>
<sequence>MCPPRPPAGRVTVNGSDGAMGHGAEMNGCGNCLSFYWIGGIVVMAVGIWTCVDHAYMEQLLGTNLYMSAAYILIATGVVVILISFLGCLGAVKEIKCMLLTYFIVMFGIFVTMLVGGILGYAFRSNVAVSMRTRMYSSLGEYGVNRVVTDAWDFTQSKASLILRCCGVEGFDGYRIWRTENRNFNSNSQVPLSCCQKIWTSGQIGSTGLVNSGMLNSGQMDMTGQSYMPCQGSPNSNTAYLIGCYEKGLLAVQEQAAIVGGVGIGIAFVTLMGMIFSMALFNMIK</sequence>
<name>E9FRH3_DAPPU</name>
<keyword evidence="8" id="KW-1185">Reference proteome</keyword>
<dbReference type="OrthoDB" id="438211at2759"/>
<dbReference type="Pfam" id="PF00335">
    <property type="entry name" value="Tetraspanin"/>
    <property type="match status" value="1"/>
</dbReference>
<dbReference type="PROSITE" id="PS00421">
    <property type="entry name" value="TM4_1"/>
    <property type="match status" value="1"/>
</dbReference>
<dbReference type="PRINTS" id="PR00259">
    <property type="entry name" value="TMFOUR"/>
</dbReference>
<dbReference type="Gene3D" id="1.10.1450.10">
    <property type="entry name" value="Tetraspanin"/>
    <property type="match status" value="1"/>
</dbReference>
<evidence type="ECO:0000313" key="8">
    <source>
        <dbReference type="Proteomes" id="UP000000305"/>
    </source>
</evidence>
<dbReference type="InterPro" id="IPR018503">
    <property type="entry name" value="Tetraspanin_CS"/>
</dbReference>
<feature type="transmembrane region" description="Helical" evidence="6">
    <location>
        <begin position="256"/>
        <end position="281"/>
    </location>
</feature>
<evidence type="ECO:0000313" key="7">
    <source>
        <dbReference type="EMBL" id="EFX90198.1"/>
    </source>
</evidence>
<dbReference type="InterPro" id="IPR008952">
    <property type="entry name" value="Tetraspanin_EC2_sf"/>
</dbReference>
<dbReference type="AlphaFoldDB" id="E9FRH3"/>
<dbReference type="KEGG" id="dpx:DAPPUDRAFT_232717"/>
<reference evidence="7 8" key="1">
    <citation type="journal article" date="2011" name="Science">
        <title>The ecoresponsive genome of Daphnia pulex.</title>
        <authorList>
            <person name="Colbourne J.K."/>
            <person name="Pfrender M.E."/>
            <person name="Gilbert D."/>
            <person name="Thomas W.K."/>
            <person name="Tucker A."/>
            <person name="Oakley T.H."/>
            <person name="Tokishita S."/>
            <person name="Aerts A."/>
            <person name="Arnold G.J."/>
            <person name="Basu M.K."/>
            <person name="Bauer D.J."/>
            <person name="Caceres C.E."/>
            <person name="Carmel L."/>
            <person name="Casola C."/>
            <person name="Choi J.H."/>
            <person name="Detter J.C."/>
            <person name="Dong Q."/>
            <person name="Dusheyko S."/>
            <person name="Eads B.D."/>
            <person name="Frohlich T."/>
            <person name="Geiler-Samerotte K.A."/>
            <person name="Gerlach D."/>
            <person name="Hatcher P."/>
            <person name="Jogdeo S."/>
            <person name="Krijgsveld J."/>
            <person name="Kriventseva E.V."/>
            <person name="Kultz D."/>
            <person name="Laforsch C."/>
            <person name="Lindquist E."/>
            <person name="Lopez J."/>
            <person name="Manak J.R."/>
            <person name="Muller J."/>
            <person name="Pangilinan J."/>
            <person name="Patwardhan R.P."/>
            <person name="Pitluck S."/>
            <person name="Pritham E.J."/>
            <person name="Rechtsteiner A."/>
            <person name="Rho M."/>
            <person name="Rogozin I.B."/>
            <person name="Sakarya O."/>
            <person name="Salamov A."/>
            <person name="Schaack S."/>
            <person name="Shapiro H."/>
            <person name="Shiga Y."/>
            <person name="Skalitzky C."/>
            <person name="Smith Z."/>
            <person name="Souvorov A."/>
            <person name="Sung W."/>
            <person name="Tang Z."/>
            <person name="Tsuchiya D."/>
            <person name="Tu H."/>
            <person name="Vos H."/>
            <person name="Wang M."/>
            <person name="Wolf Y.I."/>
            <person name="Yamagata H."/>
            <person name="Yamada T."/>
            <person name="Ye Y."/>
            <person name="Shaw J.R."/>
            <person name="Andrews J."/>
            <person name="Crease T.J."/>
            <person name="Tang H."/>
            <person name="Lucas S.M."/>
            <person name="Robertson H.M."/>
            <person name="Bork P."/>
            <person name="Koonin E.V."/>
            <person name="Zdobnov E.M."/>
            <person name="Grigoriev I.V."/>
            <person name="Lynch M."/>
            <person name="Boore J.L."/>
        </authorList>
    </citation>
    <scope>NUCLEOTIDE SEQUENCE [LARGE SCALE GENOMIC DNA]</scope>
</reference>
<dbReference type="GO" id="GO:0005886">
    <property type="term" value="C:plasma membrane"/>
    <property type="evidence" value="ECO:0000318"/>
    <property type="project" value="GO_Central"/>
</dbReference>
<organism evidence="7 8">
    <name type="scientific">Daphnia pulex</name>
    <name type="common">Water flea</name>
    <dbReference type="NCBI Taxonomy" id="6669"/>
    <lineage>
        <taxon>Eukaryota</taxon>
        <taxon>Metazoa</taxon>
        <taxon>Ecdysozoa</taxon>
        <taxon>Arthropoda</taxon>
        <taxon>Crustacea</taxon>
        <taxon>Branchiopoda</taxon>
        <taxon>Diplostraca</taxon>
        <taxon>Cladocera</taxon>
        <taxon>Anomopoda</taxon>
        <taxon>Daphniidae</taxon>
        <taxon>Daphnia</taxon>
    </lineage>
</organism>
<dbReference type="OMA" id="CSLFRMI"/>
<keyword evidence="4 6" id="KW-1133">Transmembrane helix</keyword>
<evidence type="ECO:0008006" key="9">
    <source>
        <dbReference type="Google" id="ProtNLM"/>
    </source>
</evidence>
<feature type="transmembrane region" description="Helical" evidence="6">
    <location>
        <begin position="35"/>
        <end position="57"/>
    </location>
</feature>
<feature type="transmembrane region" description="Helical" evidence="6">
    <location>
        <begin position="99"/>
        <end position="123"/>
    </location>
</feature>